<keyword evidence="4" id="KW-1185">Reference proteome</keyword>
<dbReference type="EMBL" id="DS656385">
    <property type="protein sequence ID" value="EEC02806.1"/>
    <property type="molecule type" value="Genomic_DNA"/>
</dbReference>
<reference evidence="2 4" key="1">
    <citation type="submission" date="2008-03" db="EMBL/GenBank/DDBJ databases">
        <title>Annotation of Ixodes scapularis.</title>
        <authorList>
            <consortium name="Ixodes scapularis Genome Project Consortium"/>
            <person name="Caler E."/>
            <person name="Hannick L.I."/>
            <person name="Bidwell S."/>
            <person name="Joardar V."/>
            <person name="Thiagarajan M."/>
            <person name="Amedeo P."/>
            <person name="Galinsky K.J."/>
            <person name="Schobel S."/>
            <person name="Inman J."/>
            <person name="Hostetler J."/>
            <person name="Miller J."/>
            <person name="Hammond M."/>
            <person name="Megy K."/>
            <person name="Lawson D."/>
            <person name="Kodira C."/>
            <person name="Sutton G."/>
            <person name="Meyer J."/>
            <person name="Hill C.A."/>
            <person name="Birren B."/>
            <person name="Nene V."/>
            <person name="Collins F."/>
            <person name="Alarcon-Chaidez F."/>
            <person name="Wikel S."/>
            <person name="Strausberg R."/>
        </authorList>
    </citation>
    <scope>NUCLEOTIDE SEQUENCE [LARGE SCALE GENOMIC DNA]</scope>
    <source>
        <strain evidence="4">Wikel</strain>
        <strain evidence="2">Wikel colony</strain>
    </source>
</reference>
<dbReference type="AlphaFoldDB" id="B7P884"/>
<dbReference type="PaxDb" id="6945-B7P884"/>
<dbReference type="VEuPathDB" id="VectorBase:ISCI002166"/>
<evidence type="ECO:0000256" key="1">
    <source>
        <dbReference type="SAM" id="SignalP"/>
    </source>
</evidence>
<accession>B7P884</accession>
<dbReference type="VEuPathDB" id="VectorBase:ISCP_010315"/>
<evidence type="ECO:0000313" key="4">
    <source>
        <dbReference type="Proteomes" id="UP000001555"/>
    </source>
</evidence>
<dbReference type="Proteomes" id="UP000001555">
    <property type="component" value="Unassembled WGS sequence"/>
</dbReference>
<name>B7P884_IXOSC</name>
<dbReference type="EMBL" id="ABJB010922293">
    <property type="status" value="NOT_ANNOTATED_CDS"/>
    <property type="molecule type" value="Genomic_DNA"/>
</dbReference>
<dbReference type="EMBL" id="ABJB010401705">
    <property type="status" value="NOT_ANNOTATED_CDS"/>
    <property type="molecule type" value="Genomic_DNA"/>
</dbReference>
<keyword evidence="1" id="KW-0732">Signal</keyword>
<dbReference type="InParanoid" id="B7P884"/>
<dbReference type="VEuPathDB" id="VectorBase:ISCW002166"/>
<protein>
    <recommendedName>
        <fullName evidence="5">Secreted protein</fullName>
    </recommendedName>
</protein>
<proteinExistence type="predicted"/>
<evidence type="ECO:0008006" key="5">
    <source>
        <dbReference type="Google" id="ProtNLM"/>
    </source>
</evidence>
<dbReference type="InterPro" id="IPR012674">
    <property type="entry name" value="Calycin"/>
</dbReference>
<dbReference type="HOGENOM" id="CLU_2212805_0_0_1"/>
<evidence type="ECO:0000313" key="2">
    <source>
        <dbReference type="EMBL" id="EEC02806.1"/>
    </source>
</evidence>
<feature type="chain" id="PRO_5014567928" description="Secreted protein" evidence="1">
    <location>
        <begin position="19"/>
        <end position="107"/>
    </location>
</feature>
<organism>
    <name type="scientific">Ixodes scapularis</name>
    <name type="common">Black-legged tick</name>
    <name type="synonym">Deer tick</name>
    <dbReference type="NCBI Taxonomy" id="6945"/>
    <lineage>
        <taxon>Eukaryota</taxon>
        <taxon>Metazoa</taxon>
        <taxon>Ecdysozoa</taxon>
        <taxon>Arthropoda</taxon>
        <taxon>Chelicerata</taxon>
        <taxon>Arachnida</taxon>
        <taxon>Acari</taxon>
        <taxon>Parasitiformes</taxon>
        <taxon>Ixodida</taxon>
        <taxon>Ixodoidea</taxon>
        <taxon>Ixodidae</taxon>
        <taxon>Ixodinae</taxon>
        <taxon>Ixodes</taxon>
    </lineage>
</organism>
<dbReference type="Gene3D" id="2.40.128.20">
    <property type="match status" value="1"/>
</dbReference>
<sequence length="107" mass="12138">MYIFSFHFLHSKVLTTLAASEGYDVNNLEYFQAVGGNSSLLVYVAYLDCSHQQQCLVFRNNYISDEACTLILPVSGLRKNATCCDFIFDLLCGTKQKFYTYDDSCPD</sequence>
<feature type="signal peptide" evidence="1">
    <location>
        <begin position="1"/>
        <end position="18"/>
    </location>
</feature>
<dbReference type="EnsemblMetazoa" id="ISCW002166-RA">
    <property type="protein sequence ID" value="ISCW002166-PA"/>
    <property type="gene ID" value="ISCW002166"/>
</dbReference>
<evidence type="ECO:0000313" key="3">
    <source>
        <dbReference type="EnsemblMetazoa" id="ISCW002166-PA"/>
    </source>
</evidence>
<dbReference type="SUPFAM" id="SSF50814">
    <property type="entry name" value="Lipocalins"/>
    <property type="match status" value="1"/>
</dbReference>
<gene>
    <name evidence="2" type="ORF">IscW_ISCW002166</name>
</gene>
<reference evidence="3" key="2">
    <citation type="submission" date="2020-05" db="UniProtKB">
        <authorList>
            <consortium name="EnsemblMetazoa"/>
        </authorList>
    </citation>
    <scope>IDENTIFICATION</scope>
    <source>
        <strain evidence="3">wikel</strain>
    </source>
</reference>